<protein>
    <submittedName>
        <fullName evidence="2">Cytoskeleton protein RodZ</fullName>
    </submittedName>
</protein>
<dbReference type="InterPro" id="IPR025194">
    <property type="entry name" value="RodZ-like_C"/>
</dbReference>
<evidence type="ECO:0000313" key="2">
    <source>
        <dbReference type="EMBL" id="GGY05396.1"/>
    </source>
</evidence>
<organism evidence="2 3">
    <name type="scientific">Paludibacterium paludis</name>
    <dbReference type="NCBI Taxonomy" id="1225769"/>
    <lineage>
        <taxon>Bacteria</taxon>
        <taxon>Pseudomonadati</taxon>
        <taxon>Pseudomonadota</taxon>
        <taxon>Betaproteobacteria</taxon>
        <taxon>Neisseriales</taxon>
        <taxon>Chromobacteriaceae</taxon>
        <taxon>Paludibacterium</taxon>
    </lineage>
</organism>
<reference evidence="2" key="2">
    <citation type="submission" date="2020-09" db="EMBL/GenBank/DDBJ databases">
        <authorList>
            <person name="Sun Q."/>
            <person name="Kim S."/>
        </authorList>
    </citation>
    <scope>NUCLEOTIDE SEQUENCE</scope>
    <source>
        <strain evidence="2">KCTC 32182</strain>
    </source>
</reference>
<dbReference type="InterPro" id="IPR050400">
    <property type="entry name" value="Bact_Cytoskel_RodZ"/>
</dbReference>
<dbReference type="Pfam" id="PF13413">
    <property type="entry name" value="HTH_25"/>
    <property type="match status" value="1"/>
</dbReference>
<evidence type="ECO:0000259" key="1">
    <source>
        <dbReference type="PROSITE" id="PS50943"/>
    </source>
</evidence>
<dbReference type="SMART" id="SM00530">
    <property type="entry name" value="HTH_XRE"/>
    <property type="match status" value="1"/>
</dbReference>
<gene>
    <name evidence="2" type="primary">rodZ</name>
    <name evidence="2" type="ORF">GCM10011289_05060</name>
</gene>
<dbReference type="SUPFAM" id="SSF47413">
    <property type="entry name" value="lambda repressor-like DNA-binding domains"/>
    <property type="match status" value="1"/>
</dbReference>
<dbReference type="PANTHER" id="PTHR34475">
    <property type="match status" value="1"/>
</dbReference>
<dbReference type="RefSeq" id="WP_189530759.1">
    <property type="nucleotide sequence ID" value="NZ_BMYX01000001.1"/>
</dbReference>
<keyword evidence="3" id="KW-1185">Reference proteome</keyword>
<dbReference type="InterPro" id="IPR001387">
    <property type="entry name" value="Cro/C1-type_HTH"/>
</dbReference>
<proteinExistence type="predicted"/>
<accession>A0A918NY43</accession>
<name>A0A918NY43_9NEIS</name>
<feature type="domain" description="HTH cro/C1-type" evidence="1">
    <location>
        <begin position="20"/>
        <end position="52"/>
    </location>
</feature>
<dbReference type="Gene3D" id="1.10.260.40">
    <property type="entry name" value="lambda repressor-like DNA-binding domains"/>
    <property type="match status" value="1"/>
</dbReference>
<dbReference type="EMBL" id="BMYX01000001">
    <property type="protein sequence ID" value="GGY05396.1"/>
    <property type="molecule type" value="Genomic_DNA"/>
</dbReference>
<reference evidence="2" key="1">
    <citation type="journal article" date="2014" name="Int. J. Syst. Evol. Microbiol.">
        <title>Complete genome sequence of Corynebacterium casei LMG S-19264T (=DSM 44701T), isolated from a smear-ripened cheese.</title>
        <authorList>
            <consortium name="US DOE Joint Genome Institute (JGI-PGF)"/>
            <person name="Walter F."/>
            <person name="Albersmeier A."/>
            <person name="Kalinowski J."/>
            <person name="Ruckert C."/>
        </authorList>
    </citation>
    <scope>NUCLEOTIDE SEQUENCE</scope>
    <source>
        <strain evidence="2">KCTC 32182</strain>
    </source>
</reference>
<dbReference type="GO" id="GO:0003677">
    <property type="term" value="F:DNA binding"/>
    <property type="evidence" value="ECO:0007669"/>
    <property type="project" value="InterPro"/>
</dbReference>
<dbReference type="PROSITE" id="PS50943">
    <property type="entry name" value="HTH_CROC1"/>
    <property type="match status" value="1"/>
</dbReference>
<sequence>MEQQSEQNVQTSAVSVGSALRAAREAAGLSLGEVAERLKLSMRQLDAIENDNFDALPGATFVRGFVRNYARFLEIDPAPLMTALDGHFPSAATEVANLSREERHHESDAEVVRGDGKSAPWMVMLLVGAVTAAVVYWIYSGTESHETQQEASVPMSAASEPAASASFSEASQPAIASAPALVPPAEHVAASAPTVASAAVAARPAASAPAVRVEASSSASTGQAGKVAVSVSEEAWVSITDATGKRLVYSTVRPGESREVSGQAPFRVVLGNAGKVTINYNGQPVDFSDRIRNTTAKIELR</sequence>
<comment type="caution">
    <text evidence="2">The sequence shown here is derived from an EMBL/GenBank/DDBJ whole genome shotgun (WGS) entry which is preliminary data.</text>
</comment>
<dbReference type="CDD" id="cd00093">
    <property type="entry name" value="HTH_XRE"/>
    <property type="match status" value="1"/>
</dbReference>
<dbReference type="AlphaFoldDB" id="A0A918NY43"/>
<dbReference type="Pfam" id="PF13464">
    <property type="entry name" value="RodZ_C"/>
    <property type="match status" value="1"/>
</dbReference>
<dbReference type="PANTHER" id="PTHR34475:SF1">
    <property type="entry name" value="CYTOSKELETON PROTEIN RODZ"/>
    <property type="match status" value="1"/>
</dbReference>
<dbReference type="Proteomes" id="UP000645257">
    <property type="component" value="Unassembled WGS sequence"/>
</dbReference>
<evidence type="ECO:0000313" key="3">
    <source>
        <dbReference type="Proteomes" id="UP000645257"/>
    </source>
</evidence>
<dbReference type="InterPro" id="IPR010982">
    <property type="entry name" value="Lambda_DNA-bd_dom_sf"/>
</dbReference>